<dbReference type="PROSITE" id="PS51729">
    <property type="entry name" value="GNAT_YJDJ"/>
    <property type="match status" value="1"/>
</dbReference>
<proteinExistence type="predicted"/>
<protein>
    <submittedName>
        <fullName evidence="2">GNAT family N-acetyltransferase</fullName>
    </submittedName>
</protein>
<dbReference type="RefSeq" id="WP_390404690.1">
    <property type="nucleotide sequence ID" value="NZ_BAABYW010000001.1"/>
</dbReference>
<dbReference type="InterPro" id="IPR031165">
    <property type="entry name" value="GNAT_YJDJ"/>
</dbReference>
<name>A0ABQ0B887_9FIRM</name>
<feature type="domain" description="N-acetyltransferase" evidence="1">
    <location>
        <begin position="2"/>
        <end position="90"/>
    </location>
</feature>
<dbReference type="CDD" id="cd04301">
    <property type="entry name" value="NAT_SF"/>
    <property type="match status" value="1"/>
</dbReference>
<evidence type="ECO:0000313" key="3">
    <source>
        <dbReference type="Proteomes" id="UP001600943"/>
    </source>
</evidence>
<dbReference type="PANTHER" id="PTHR31435:SF10">
    <property type="entry name" value="BSR4717 PROTEIN"/>
    <property type="match status" value="1"/>
</dbReference>
<dbReference type="Pfam" id="PF14542">
    <property type="entry name" value="Acetyltransf_CG"/>
    <property type="match status" value="1"/>
</dbReference>
<comment type="caution">
    <text evidence="2">The sequence shown here is derived from an EMBL/GenBank/DDBJ whole genome shotgun (WGS) entry which is preliminary data.</text>
</comment>
<dbReference type="Gene3D" id="3.40.630.30">
    <property type="match status" value="1"/>
</dbReference>
<evidence type="ECO:0000259" key="1">
    <source>
        <dbReference type="PROSITE" id="PS51729"/>
    </source>
</evidence>
<gene>
    <name evidence="2" type="ORF">K040078D81_17760</name>
</gene>
<sequence length="96" mass="10755">MEFTKEKARIAYYNEEGKMLAEITFPAVNKNTVNINHTFVDESLRGQGIAGKLMQAAAQYLDESGKKVLPTCSYAVGWFAKHPEYSHLLIDGSENQ</sequence>
<reference evidence="2 3" key="1">
    <citation type="submission" date="2024-04" db="EMBL/GenBank/DDBJ databases">
        <title>Defined microbial consortia suppress multidrug-resistant proinflammatory Enterobacteriaceae via ecological control.</title>
        <authorList>
            <person name="Furuichi M."/>
            <person name="Kawaguchi T."/>
            <person name="Pust M."/>
            <person name="Yasuma K."/>
            <person name="Plichta D."/>
            <person name="Hasegawa N."/>
            <person name="Ohya T."/>
            <person name="Bhattarai S."/>
            <person name="Sasajima S."/>
            <person name="Aoto Y."/>
            <person name="Tuganbaev T."/>
            <person name="Yaginuma M."/>
            <person name="Ueda M."/>
            <person name="Okahashi N."/>
            <person name="Amafuji K."/>
            <person name="Kiridooshi Y."/>
            <person name="Sugita K."/>
            <person name="Strazar M."/>
            <person name="Skelly A."/>
            <person name="Suda W."/>
            <person name="Hattori M."/>
            <person name="Nakamoto N."/>
            <person name="Caballero S."/>
            <person name="Norman J."/>
            <person name="Olle B."/>
            <person name="Tanoue T."/>
            <person name="Arita M."/>
            <person name="Bucci V."/>
            <person name="Atarashi K."/>
            <person name="Xavier R."/>
            <person name="Honda K."/>
        </authorList>
    </citation>
    <scope>NUCLEOTIDE SEQUENCE [LARGE SCALE GENOMIC DNA]</scope>
    <source>
        <strain evidence="3">k04-0078-D8-1</strain>
    </source>
</reference>
<dbReference type="EMBL" id="BAABYW010000001">
    <property type="protein sequence ID" value="GAA6407659.1"/>
    <property type="molecule type" value="Genomic_DNA"/>
</dbReference>
<dbReference type="Proteomes" id="UP001600943">
    <property type="component" value="Unassembled WGS sequence"/>
</dbReference>
<accession>A0ABQ0B887</accession>
<dbReference type="SUPFAM" id="SSF55729">
    <property type="entry name" value="Acyl-CoA N-acyltransferases (Nat)"/>
    <property type="match status" value="1"/>
</dbReference>
<dbReference type="InterPro" id="IPR045057">
    <property type="entry name" value="Gcn5-rel_NAT"/>
</dbReference>
<dbReference type="InterPro" id="IPR016181">
    <property type="entry name" value="Acyl_CoA_acyltransferase"/>
</dbReference>
<dbReference type="PANTHER" id="PTHR31435">
    <property type="entry name" value="PROTEIN NATD1"/>
    <property type="match status" value="1"/>
</dbReference>
<keyword evidence="3" id="KW-1185">Reference proteome</keyword>
<evidence type="ECO:0000313" key="2">
    <source>
        <dbReference type="EMBL" id="GAA6407659.1"/>
    </source>
</evidence>
<organism evidence="2 3">
    <name type="scientific">Blautia hominis</name>
    <dbReference type="NCBI Taxonomy" id="2025493"/>
    <lineage>
        <taxon>Bacteria</taxon>
        <taxon>Bacillati</taxon>
        <taxon>Bacillota</taxon>
        <taxon>Clostridia</taxon>
        <taxon>Lachnospirales</taxon>
        <taxon>Lachnospiraceae</taxon>
        <taxon>Blautia</taxon>
    </lineage>
</organism>